<name>M7TK87_BOTF1</name>
<feature type="region of interest" description="Disordered" evidence="1">
    <location>
        <begin position="491"/>
        <end position="519"/>
    </location>
</feature>
<accession>M7TK87</accession>
<feature type="compositionally biased region" description="Basic and acidic residues" evidence="1">
    <location>
        <begin position="297"/>
        <end position="337"/>
    </location>
</feature>
<dbReference type="EMBL" id="KB708068">
    <property type="protein sequence ID" value="EMR81790.1"/>
    <property type="molecule type" value="Genomic_DNA"/>
</dbReference>
<reference evidence="3" key="1">
    <citation type="journal article" date="2013" name="Genome Announc.">
        <title>Draft genome sequence of Botrytis cinerea BcDW1, inoculum for noble rot of grape berries.</title>
        <authorList>
            <person name="Blanco-Ulate B."/>
            <person name="Allen G."/>
            <person name="Powell A.L."/>
            <person name="Cantu D."/>
        </authorList>
    </citation>
    <scope>NUCLEOTIDE SEQUENCE [LARGE SCALE GENOMIC DNA]</scope>
    <source>
        <strain evidence="3">BcDW1</strain>
    </source>
</reference>
<feature type="region of interest" description="Disordered" evidence="1">
    <location>
        <begin position="558"/>
        <end position="577"/>
    </location>
</feature>
<feature type="compositionally biased region" description="Low complexity" evidence="1">
    <location>
        <begin position="187"/>
        <end position="201"/>
    </location>
</feature>
<evidence type="ECO:0000256" key="1">
    <source>
        <dbReference type="SAM" id="MobiDB-lite"/>
    </source>
</evidence>
<proteinExistence type="predicted"/>
<feature type="compositionally biased region" description="Polar residues" evidence="1">
    <location>
        <begin position="509"/>
        <end position="519"/>
    </location>
</feature>
<feature type="region of interest" description="Disordered" evidence="1">
    <location>
        <begin position="245"/>
        <end position="379"/>
    </location>
</feature>
<sequence length="715" mass="82240">MPPEPPEPPIPIRDPNIISTHPLSTLTSSNVFKWTPPEIQIFDFFIRQYDSTSQEQPLHEILLRQLGFSIYHGMLTEKGEDVMEIVATKVKSKINHLKEKMKFEKGVGEGGGLRRSDRLGGGGKGNGDSVKTDSKAQPQPPSSLPSIHFHINNQSGSASPSISSHTHHSTNSSSTHRPRSLPPPISPSHSPTKESTSQSKSKSNHDRISRNSEGKRGSRPKSEPLVSSCPTKEKGYFQKFGEVLGLDLTSPDSSRSESYTNTSTGSEFETGTSQRSGEDRDGSVISSRSALSKGNLRRHEREIRKEKERKEKERKQKERKEKERKKEKEKEREREEEREMEEEIDAEKIAELIENSQRVLQQGRNREKEAEKERAMGKRARDLGFKVRVQKALQVVERERENRSIAVGIRAQEQNHQQMDGTRNELSQGTRDQQSHQTRGQDLQEITQPQLRVSQTRNQKSQDIQSRGFPEETQQKWNQLRSRLGEALKRNNTQSIPNNHQPKDEQSHQSRGQEFQETQGRALQETMQPKTQDQRINQGQEYQTTISQAIPRSRVEKQGRFHNQSQHPGLQSQSEIQHQYQNYKPPTVEDGWVASDVGNSDKDITPRTTPTQPHFTHQQQQHQHPSLKIHHTNPIHQAQQQQKLNPLQIQEVNDLISQRMKDITFENYEIVRKWWRLVDDGLWEGFERQLKSLDLERRQGGEVKVSGEEEEDYTF</sequence>
<organism evidence="2 3">
    <name type="scientific">Botryotinia fuckeliana (strain BcDW1)</name>
    <name type="common">Noble rot fungus</name>
    <name type="synonym">Botrytis cinerea</name>
    <dbReference type="NCBI Taxonomy" id="1290391"/>
    <lineage>
        <taxon>Eukaryota</taxon>
        <taxon>Fungi</taxon>
        <taxon>Dikarya</taxon>
        <taxon>Ascomycota</taxon>
        <taxon>Pezizomycotina</taxon>
        <taxon>Leotiomycetes</taxon>
        <taxon>Helotiales</taxon>
        <taxon>Sclerotiniaceae</taxon>
        <taxon>Botrytis</taxon>
    </lineage>
</organism>
<gene>
    <name evidence="2" type="ORF">BcDW1_9709</name>
</gene>
<feature type="compositionally biased region" description="Polar residues" evidence="1">
    <location>
        <begin position="354"/>
        <end position="363"/>
    </location>
</feature>
<feature type="compositionally biased region" description="Basic and acidic residues" evidence="1">
    <location>
        <begin position="364"/>
        <end position="379"/>
    </location>
</feature>
<feature type="compositionally biased region" description="Polar residues" evidence="1">
    <location>
        <begin position="561"/>
        <end position="577"/>
    </location>
</feature>
<feature type="compositionally biased region" description="Basic and acidic residues" evidence="1">
    <location>
        <begin position="203"/>
        <end position="222"/>
    </location>
</feature>
<dbReference type="Proteomes" id="UP000012045">
    <property type="component" value="Unassembled WGS sequence"/>
</dbReference>
<feature type="compositionally biased region" description="Low complexity" evidence="1">
    <location>
        <begin position="260"/>
        <end position="273"/>
    </location>
</feature>
<dbReference type="HOGENOM" id="CLU_386339_0_0_1"/>
<protein>
    <submittedName>
        <fullName evidence="2">Uncharacterized protein</fullName>
    </submittedName>
</protein>
<evidence type="ECO:0000313" key="2">
    <source>
        <dbReference type="EMBL" id="EMR81790.1"/>
    </source>
</evidence>
<feature type="region of interest" description="Disordered" evidence="1">
    <location>
        <begin position="585"/>
        <end position="614"/>
    </location>
</feature>
<feature type="compositionally biased region" description="Basic and acidic residues" evidence="1">
    <location>
        <begin position="105"/>
        <end position="118"/>
    </location>
</feature>
<feature type="compositionally biased region" description="Polar residues" evidence="1">
    <location>
        <begin position="412"/>
        <end position="465"/>
    </location>
</feature>
<evidence type="ECO:0000313" key="3">
    <source>
        <dbReference type="Proteomes" id="UP000012045"/>
    </source>
</evidence>
<feature type="compositionally biased region" description="Polar residues" evidence="1">
    <location>
        <begin position="250"/>
        <end position="259"/>
    </location>
</feature>
<feature type="region of interest" description="Disordered" evidence="1">
    <location>
        <begin position="403"/>
        <end position="478"/>
    </location>
</feature>
<dbReference type="AlphaFoldDB" id="M7TK87"/>
<dbReference type="SMR" id="M7TK87"/>
<feature type="region of interest" description="Disordered" evidence="1">
    <location>
        <begin position="105"/>
        <end position="232"/>
    </location>
</feature>
<feature type="compositionally biased region" description="Polar residues" evidence="1">
    <location>
        <begin position="491"/>
        <end position="500"/>
    </location>
</feature>
<feature type="compositionally biased region" description="Low complexity" evidence="1">
    <location>
        <begin position="155"/>
        <end position="175"/>
    </location>
</feature>